<keyword evidence="1" id="KW-0812">Transmembrane</keyword>
<gene>
    <name evidence="2" type="ORF">FBF37_02900</name>
</gene>
<dbReference type="EMBL" id="CP040004">
    <property type="protein sequence ID" value="QCT42399.1"/>
    <property type="molecule type" value="Genomic_DNA"/>
</dbReference>
<dbReference type="OrthoDB" id="9794327at2"/>
<evidence type="ECO:0000313" key="2">
    <source>
        <dbReference type="EMBL" id="QCT42399.1"/>
    </source>
</evidence>
<accession>A0A4P9A3M3</accession>
<keyword evidence="3" id="KW-1185">Reference proteome</keyword>
<keyword evidence="1" id="KW-1133">Transmembrane helix</keyword>
<name>A0A4P9A3M3_9BACT</name>
<dbReference type="AlphaFoldDB" id="A0A4P9A3M3"/>
<feature type="transmembrane region" description="Helical" evidence="1">
    <location>
        <begin position="7"/>
        <end position="31"/>
    </location>
</feature>
<reference evidence="2 3" key="1">
    <citation type="submission" date="2019-04" db="EMBL/GenBank/DDBJ databases">
        <title>Saccharibacteria TM7 genomes.</title>
        <authorList>
            <person name="Bor B."/>
            <person name="He X."/>
            <person name="Chen T."/>
            <person name="Dewhirst F.E."/>
        </authorList>
    </citation>
    <scope>NUCLEOTIDE SEQUENCE [LARGE SCALE GENOMIC DNA]</scope>
    <source>
        <strain evidence="2 3">BB001</strain>
    </source>
</reference>
<evidence type="ECO:0000313" key="3">
    <source>
        <dbReference type="Proteomes" id="UP000310639"/>
    </source>
</evidence>
<organism evidence="2 3">
    <name type="scientific">Candidatus Nanosynbacter featherlites</name>
    <dbReference type="NCBI Taxonomy" id="2572088"/>
    <lineage>
        <taxon>Bacteria</taxon>
        <taxon>Candidatus Saccharimonadota</taxon>
        <taxon>Candidatus Saccharimonadia</taxon>
        <taxon>Candidatus Nanosynbacterales</taxon>
        <taxon>Candidatus Nanosynbacteraceae</taxon>
        <taxon>Candidatus Nanosynbacter</taxon>
    </lineage>
</organism>
<protein>
    <submittedName>
        <fullName evidence="2">Uncharacterized protein</fullName>
    </submittedName>
</protein>
<dbReference type="KEGG" id="nft:FBF37_02900"/>
<proteinExistence type="predicted"/>
<dbReference type="Proteomes" id="UP000310639">
    <property type="component" value="Chromosome"/>
</dbReference>
<keyword evidence="1" id="KW-0472">Membrane</keyword>
<feature type="transmembrane region" description="Helical" evidence="1">
    <location>
        <begin position="37"/>
        <end position="57"/>
    </location>
</feature>
<dbReference type="RefSeq" id="WP_138079317.1">
    <property type="nucleotide sequence ID" value="NZ_CP040004.1"/>
</dbReference>
<sequence length="127" mass="14600">MRRLSVYVLLIIGAIVITPVLFDQLCMFVFLGKIPFLNVNLSAMSMIIFWIVIIPICRILRAAIPVSFDDIKELIQYLSRKRRVNNIVYPKDYLTLLLIYLTHEAKKTETSEPDTRMGAQKLAPSLT</sequence>
<evidence type="ECO:0000256" key="1">
    <source>
        <dbReference type="SAM" id="Phobius"/>
    </source>
</evidence>